<reference evidence="1" key="1">
    <citation type="submission" date="2021-01" db="UniProtKB">
        <authorList>
            <consortium name="EnsemblPlants"/>
        </authorList>
    </citation>
    <scope>IDENTIFICATION</scope>
</reference>
<accession>A0A7N0TIH5</accession>
<dbReference type="Proteomes" id="UP000594263">
    <property type="component" value="Unplaced"/>
</dbReference>
<evidence type="ECO:0000313" key="1">
    <source>
        <dbReference type="EnsemblPlants" id="Kaladp0038s0110.2.v1.1"/>
    </source>
</evidence>
<dbReference type="Gramene" id="Kaladp0038s0110.1.v1.1">
    <property type="protein sequence ID" value="Kaladp0038s0110.1.v1.1"/>
    <property type="gene ID" value="Kaladp0038s0110.v1.1"/>
</dbReference>
<dbReference type="Gramene" id="Kaladp0038s0110.2.v1.1">
    <property type="protein sequence ID" value="Kaladp0038s0110.2.v1.1"/>
    <property type="gene ID" value="Kaladp0038s0110.v1.1"/>
</dbReference>
<dbReference type="AlphaFoldDB" id="A0A7N0TIH5"/>
<keyword evidence="2" id="KW-1185">Reference proteome</keyword>
<dbReference type="EnsemblPlants" id="Kaladp0038s0110.1.v1.1">
    <property type="protein sequence ID" value="Kaladp0038s0110.1.v1.1"/>
    <property type="gene ID" value="Kaladp0038s0110.v1.1"/>
</dbReference>
<name>A0A7N0TIH5_KALFE</name>
<evidence type="ECO:0000313" key="2">
    <source>
        <dbReference type="Proteomes" id="UP000594263"/>
    </source>
</evidence>
<protein>
    <submittedName>
        <fullName evidence="1">Uncharacterized protein</fullName>
    </submittedName>
</protein>
<organism evidence="1 2">
    <name type="scientific">Kalanchoe fedtschenkoi</name>
    <name type="common">Lavender scallops</name>
    <name type="synonym">South American air plant</name>
    <dbReference type="NCBI Taxonomy" id="63787"/>
    <lineage>
        <taxon>Eukaryota</taxon>
        <taxon>Viridiplantae</taxon>
        <taxon>Streptophyta</taxon>
        <taxon>Embryophyta</taxon>
        <taxon>Tracheophyta</taxon>
        <taxon>Spermatophyta</taxon>
        <taxon>Magnoliopsida</taxon>
        <taxon>eudicotyledons</taxon>
        <taxon>Gunneridae</taxon>
        <taxon>Pentapetalae</taxon>
        <taxon>Saxifragales</taxon>
        <taxon>Crassulaceae</taxon>
        <taxon>Kalanchoe</taxon>
    </lineage>
</organism>
<proteinExistence type="predicted"/>
<dbReference type="EnsemblPlants" id="Kaladp0038s0110.2.v1.1">
    <property type="protein sequence ID" value="Kaladp0038s0110.2.v1.1"/>
    <property type="gene ID" value="Kaladp0038s0110.v1.1"/>
</dbReference>
<sequence length="79" mass="9108">MHPSLSWLKRFSSHGNWNFNLEDSKRRLIGWDTSLVSDVQIVNSTPQLMHCKVSNPGHTFTWSNKREGSGRVLSKIDRV</sequence>